<feature type="domain" description="PFL" evidence="1">
    <location>
        <begin position="1"/>
        <end position="237"/>
    </location>
</feature>
<proteinExistence type="predicted"/>
<dbReference type="EMBL" id="DSEE01000127">
    <property type="protein sequence ID" value="HER39911.1"/>
    <property type="molecule type" value="Genomic_DNA"/>
</dbReference>
<evidence type="ECO:0000259" key="1">
    <source>
        <dbReference type="PROSITE" id="PS51554"/>
    </source>
</evidence>
<dbReference type="PANTHER" id="PTHR30191:SF0">
    <property type="entry name" value="FORMATE ACETYLTRANSFERASE 1"/>
    <property type="match status" value="1"/>
</dbReference>
<dbReference type="AlphaFoldDB" id="A0A7C2R845"/>
<dbReference type="Proteomes" id="UP000885753">
    <property type="component" value="Unassembled WGS sequence"/>
</dbReference>
<dbReference type="Pfam" id="PF02901">
    <property type="entry name" value="PFL-like"/>
    <property type="match status" value="1"/>
</dbReference>
<dbReference type="PANTHER" id="PTHR30191">
    <property type="entry name" value="FORMATE ACETYLTRANSFERASE"/>
    <property type="match status" value="1"/>
</dbReference>
<feature type="non-terminal residue" evidence="2">
    <location>
        <position position="237"/>
    </location>
</feature>
<accession>A0A7C2R845</accession>
<dbReference type="SUPFAM" id="SSF51998">
    <property type="entry name" value="PFL-like glycyl radical enzymes"/>
    <property type="match status" value="1"/>
</dbReference>
<dbReference type="GO" id="GO:0008861">
    <property type="term" value="F:formate C-acetyltransferase activity"/>
    <property type="evidence" value="ECO:0007669"/>
    <property type="project" value="TreeGrafter"/>
</dbReference>
<dbReference type="InterPro" id="IPR004184">
    <property type="entry name" value="PFL_dom"/>
</dbReference>
<protein>
    <submittedName>
        <fullName evidence="2">Formate acetyltransferase</fullName>
    </submittedName>
</protein>
<dbReference type="Gene3D" id="3.20.70.20">
    <property type="match status" value="1"/>
</dbReference>
<dbReference type="InterPro" id="IPR050244">
    <property type="entry name" value="Auton_GlycylRad_Cofactor"/>
</dbReference>
<reference evidence="2" key="1">
    <citation type="journal article" date="2020" name="mSystems">
        <title>Genome- and Community-Level Interaction Insights into Carbon Utilization and Element Cycling Functions of Hydrothermarchaeota in Hydrothermal Sediment.</title>
        <authorList>
            <person name="Zhou Z."/>
            <person name="Liu Y."/>
            <person name="Xu W."/>
            <person name="Pan J."/>
            <person name="Luo Z.H."/>
            <person name="Li M."/>
        </authorList>
    </citation>
    <scope>NUCLEOTIDE SEQUENCE [LARGE SCALE GENOMIC DNA]</scope>
    <source>
        <strain evidence="2">SpSt-1235</strain>
    </source>
</reference>
<sequence length="237" mass="26714">MKTISKQTGFSFATGSWTKKIDVRDFVIKNITPYYGDAAFLKGASGKTQKLWQICLQAMREERENGGCRAIDTETISGITSHGPGFIDKDLEVIVGLQTDELLKRAMKPFGGYRVVEGAVKEKGLQVSPRVTEIFNYTKDHNNAVFSAYDAEIRDYRSYGILTGLPDNYARGRIIGDYRRVALYGIDRLIEAKEVDKITVSGEMTDHKIRLREEISDQILALEEMKKLGQLYQLDLG</sequence>
<dbReference type="GO" id="GO:0005829">
    <property type="term" value="C:cytosol"/>
    <property type="evidence" value="ECO:0007669"/>
    <property type="project" value="TreeGrafter"/>
</dbReference>
<comment type="caution">
    <text evidence="2">The sequence shown here is derived from an EMBL/GenBank/DDBJ whole genome shotgun (WGS) entry which is preliminary data.</text>
</comment>
<evidence type="ECO:0000313" key="2">
    <source>
        <dbReference type="EMBL" id="HER39911.1"/>
    </source>
</evidence>
<dbReference type="PROSITE" id="PS51554">
    <property type="entry name" value="PFL"/>
    <property type="match status" value="1"/>
</dbReference>
<name>A0A7C2R845_9FLAO</name>
<organism evidence="2">
    <name type="scientific">Salinimicrobium catena</name>
    <dbReference type="NCBI Taxonomy" id="390640"/>
    <lineage>
        <taxon>Bacteria</taxon>
        <taxon>Pseudomonadati</taxon>
        <taxon>Bacteroidota</taxon>
        <taxon>Flavobacteriia</taxon>
        <taxon>Flavobacteriales</taxon>
        <taxon>Flavobacteriaceae</taxon>
        <taxon>Salinimicrobium</taxon>
    </lineage>
</organism>
<gene>
    <name evidence="2" type="ORF">ENO10_01685</name>
</gene>